<reference evidence="6 7" key="1">
    <citation type="submission" date="2016-05" db="EMBL/GenBank/DDBJ databases">
        <title>Complete Genome and Methylome Analysis of Psychrotrophic Bacterial Isolates from Antarctic Lake Untersee.</title>
        <authorList>
            <person name="Fomenkov A."/>
            <person name="Akimov V.N."/>
            <person name="Vasilyeva L.V."/>
            <person name="Andersen D."/>
            <person name="Vincze T."/>
            <person name="Roberts R.J."/>
        </authorList>
    </citation>
    <scope>NUCLEOTIDE SEQUENCE [LARGE SCALE GENOMIC DNA]</scope>
    <source>
        <strain evidence="6 7">U14-5</strain>
    </source>
</reference>
<dbReference type="STRING" id="257708.RGI145_19960"/>
<sequence>MELRHLRYFVAVAEALSFTAAAARLGLSQPPLSQQIQDLEQELQTRLLRRNSRRVELTDAGEAFLLQARAILAQAEEAAGQARAIGQGRRGRLDIALTGSVLLGPLAPLVAGFEARFPEVEVRLHEMPPQEQQEALHARRVDLSFQRWPREDDALVAERAWAEGVCVALRDDHPLAARDGLRLAELREERLVFLRLRDSRFAAYLRDACIAAGFTPRISQQVVEAHSLPSLVAAGFGIALVPESVALLSRQGVLYRPLADAPLVADVQMIRRPDHSAVTGRFLDFARDFLARQVQGR</sequence>
<dbReference type="PANTHER" id="PTHR30346:SF0">
    <property type="entry name" value="HCA OPERON TRANSCRIPTIONAL ACTIVATOR HCAR"/>
    <property type="match status" value="1"/>
</dbReference>
<evidence type="ECO:0000256" key="2">
    <source>
        <dbReference type="ARBA" id="ARBA00023015"/>
    </source>
</evidence>
<feature type="domain" description="HTH lysR-type" evidence="5">
    <location>
        <begin position="1"/>
        <end position="58"/>
    </location>
</feature>
<dbReference type="InterPro" id="IPR005119">
    <property type="entry name" value="LysR_subst-bd"/>
</dbReference>
<keyword evidence="3" id="KW-0238">DNA-binding</keyword>
<dbReference type="InterPro" id="IPR036390">
    <property type="entry name" value="WH_DNA-bd_sf"/>
</dbReference>
<dbReference type="RefSeq" id="WP_075800326.1">
    <property type="nucleotide sequence ID" value="NZ_CP015584.1"/>
</dbReference>
<dbReference type="Proteomes" id="UP000185494">
    <property type="component" value="Chromosome 2"/>
</dbReference>
<dbReference type="PANTHER" id="PTHR30346">
    <property type="entry name" value="TRANSCRIPTIONAL DUAL REGULATOR HCAR-RELATED"/>
    <property type="match status" value="1"/>
</dbReference>
<proteinExistence type="inferred from homology"/>
<dbReference type="EMBL" id="CP015584">
    <property type="protein sequence ID" value="APT59615.1"/>
    <property type="molecule type" value="Genomic_DNA"/>
</dbReference>
<gene>
    <name evidence="6" type="ORF">RGI145_19960</name>
</gene>
<dbReference type="SUPFAM" id="SSF46785">
    <property type="entry name" value="Winged helix' DNA-binding domain"/>
    <property type="match status" value="1"/>
</dbReference>
<keyword evidence="2" id="KW-0805">Transcription regulation</keyword>
<dbReference type="GO" id="GO:0003677">
    <property type="term" value="F:DNA binding"/>
    <property type="evidence" value="ECO:0007669"/>
    <property type="project" value="UniProtKB-KW"/>
</dbReference>
<evidence type="ECO:0000256" key="3">
    <source>
        <dbReference type="ARBA" id="ARBA00023125"/>
    </source>
</evidence>
<dbReference type="Gene3D" id="3.40.190.10">
    <property type="entry name" value="Periplasmic binding protein-like II"/>
    <property type="match status" value="2"/>
</dbReference>
<dbReference type="PROSITE" id="PS50931">
    <property type="entry name" value="HTH_LYSR"/>
    <property type="match status" value="1"/>
</dbReference>
<dbReference type="PRINTS" id="PR00039">
    <property type="entry name" value="HTHLYSR"/>
</dbReference>
<dbReference type="GO" id="GO:0032993">
    <property type="term" value="C:protein-DNA complex"/>
    <property type="evidence" value="ECO:0007669"/>
    <property type="project" value="TreeGrafter"/>
</dbReference>
<dbReference type="GO" id="GO:0003700">
    <property type="term" value="F:DNA-binding transcription factor activity"/>
    <property type="evidence" value="ECO:0007669"/>
    <property type="project" value="InterPro"/>
</dbReference>
<dbReference type="Pfam" id="PF00126">
    <property type="entry name" value="HTH_1"/>
    <property type="match status" value="1"/>
</dbReference>
<dbReference type="InterPro" id="IPR000847">
    <property type="entry name" value="LysR_HTH_N"/>
</dbReference>
<dbReference type="SUPFAM" id="SSF53850">
    <property type="entry name" value="Periplasmic binding protein-like II"/>
    <property type="match status" value="1"/>
</dbReference>
<protein>
    <submittedName>
        <fullName evidence="6">LysR family transcriptional regulator</fullName>
    </submittedName>
</protein>
<dbReference type="eggNOG" id="COG0583">
    <property type="taxonomic scope" value="Bacteria"/>
</dbReference>
<accession>A0A1L7ALG7</accession>
<keyword evidence="4" id="KW-0804">Transcription</keyword>
<dbReference type="InterPro" id="IPR036388">
    <property type="entry name" value="WH-like_DNA-bd_sf"/>
</dbReference>
<name>A0A1L7ALG7_9PROT</name>
<dbReference type="FunFam" id="1.10.10.10:FF:000001">
    <property type="entry name" value="LysR family transcriptional regulator"/>
    <property type="match status" value="1"/>
</dbReference>
<dbReference type="Pfam" id="PF03466">
    <property type="entry name" value="LysR_substrate"/>
    <property type="match status" value="1"/>
</dbReference>
<evidence type="ECO:0000259" key="5">
    <source>
        <dbReference type="PROSITE" id="PS50931"/>
    </source>
</evidence>
<dbReference type="AlphaFoldDB" id="A0A1L7ALG7"/>
<evidence type="ECO:0000256" key="4">
    <source>
        <dbReference type="ARBA" id="ARBA00023163"/>
    </source>
</evidence>
<dbReference type="Gene3D" id="1.10.10.10">
    <property type="entry name" value="Winged helix-like DNA-binding domain superfamily/Winged helix DNA-binding domain"/>
    <property type="match status" value="1"/>
</dbReference>
<evidence type="ECO:0000256" key="1">
    <source>
        <dbReference type="ARBA" id="ARBA00009437"/>
    </source>
</evidence>
<comment type="similarity">
    <text evidence="1">Belongs to the LysR transcriptional regulatory family.</text>
</comment>
<evidence type="ECO:0000313" key="6">
    <source>
        <dbReference type="EMBL" id="APT59615.1"/>
    </source>
</evidence>
<evidence type="ECO:0000313" key="7">
    <source>
        <dbReference type="Proteomes" id="UP000185494"/>
    </source>
</evidence>
<dbReference type="KEGG" id="rgi:RGI145_19960"/>
<organism evidence="6 7">
    <name type="scientific">Roseomonas gilardii</name>
    <dbReference type="NCBI Taxonomy" id="257708"/>
    <lineage>
        <taxon>Bacteria</taxon>
        <taxon>Pseudomonadati</taxon>
        <taxon>Pseudomonadota</taxon>
        <taxon>Alphaproteobacteria</taxon>
        <taxon>Acetobacterales</taxon>
        <taxon>Roseomonadaceae</taxon>
        <taxon>Roseomonas</taxon>
    </lineage>
</organism>